<keyword evidence="6 20" id="KW-0547">Nucleotide-binding</keyword>
<dbReference type="InterPro" id="IPR004042">
    <property type="entry name" value="Intein_endonuc_central"/>
</dbReference>
<dbReference type="InterPro" id="IPR036185">
    <property type="entry name" value="DNA_heli_DnaB-like_N_sf"/>
</dbReference>
<dbReference type="EMBL" id="FOUO01000005">
    <property type="protein sequence ID" value="SFM42706.1"/>
    <property type="molecule type" value="Genomic_DNA"/>
</dbReference>
<evidence type="ECO:0000256" key="15">
    <source>
        <dbReference type="ARBA" id="ARBA00023235"/>
    </source>
</evidence>
<dbReference type="Pfam" id="PF03796">
    <property type="entry name" value="DnaB_C"/>
    <property type="match status" value="2"/>
</dbReference>
<comment type="function">
    <text evidence="16 20">The main replicative DNA helicase, it participates in initiation and elongation during chromosome replication. Travels ahead of the DNA replisome, separating dsDNA into templates for DNA synthesis. A processive ATP-dependent 5'-3' DNA helicase it has DNA-dependent ATPase activity.</text>
</comment>
<evidence type="ECO:0000313" key="24">
    <source>
        <dbReference type="Proteomes" id="UP000199556"/>
    </source>
</evidence>
<dbReference type="SMART" id="SM00306">
    <property type="entry name" value="HintN"/>
    <property type="match status" value="1"/>
</dbReference>
<evidence type="ECO:0000256" key="3">
    <source>
        <dbReference type="ARBA" id="ARBA00022705"/>
    </source>
</evidence>
<dbReference type="SUPFAM" id="SSF48024">
    <property type="entry name" value="N-terminal domain of DnaB helicase"/>
    <property type="match status" value="1"/>
</dbReference>
<dbReference type="InterPro" id="IPR003587">
    <property type="entry name" value="Hint_dom_N"/>
</dbReference>
<dbReference type="GO" id="GO:0006314">
    <property type="term" value="P:intron homing"/>
    <property type="evidence" value="ECO:0007669"/>
    <property type="project" value="UniProtKB-KW"/>
</dbReference>
<reference evidence="23 24" key="1">
    <citation type="submission" date="2016-10" db="EMBL/GenBank/DDBJ databases">
        <authorList>
            <person name="de Groot N.N."/>
        </authorList>
    </citation>
    <scope>NUCLEOTIDE SEQUENCE [LARGE SCALE GENOMIC DNA]</scope>
    <source>
        <strain evidence="23 24">DSM 4180</strain>
    </source>
</reference>
<dbReference type="GO" id="GO:0006269">
    <property type="term" value="P:DNA replication, synthesis of primer"/>
    <property type="evidence" value="ECO:0007669"/>
    <property type="project" value="UniProtKB-UniRule"/>
</dbReference>
<keyword evidence="9 20" id="KW-0347">Helicase</keyword>
<dbReference type="PROSITE" id="PS50817">
    <property type="entry name" value="INTEIN_N_TER"/>
    <property type="match status" value="1"/>
</dbReference>
<organism evidence="23 24">
    <name type="scientific">Ectothiorhodospira mobilis</name>
    <dbReference type="NCBI Taxonomy" id="195064"/>
    <lineage>
        <taxon>Bacteria</taxon>
        <taxon>Pseudomonadati</taxon>
        <taxon>Pseudomonadota</taxon>
        <taxon>Gammaproteobacteria</taxon>
        <taxon>Chromatiales</taxon>
        <taxon>Ectothiorhodospiraceae</taxon>
        <taxon>Ectothiorhodospira</taxon>
    </lineage>
</organism>
<dbReference type="CDD" id="cd00984">
    <property type="entry name" value="DnaB_C"/>
    <property type="match status" value="1"/>
</dbReference>
<dbReference type="GO" id="GO:0016539">
    <property type="term" value="P:intein-mediated protein splicing"/>
    <property type="evidence" value="ECO:0007669"/>
    <property type="project" value="InterPro"/>
</dbReference>
<dbReference type="FunFam" id="1.10.860.10:FF:000001">
    <property type="entry name" value="Replicative DNA helicase"/>
    <property type="match status" value="1"/>
</dbReference>
<evidence type="ECO:0000256" key="5">
    <source>
        <dbReference type="ARBA" id="ARBA00022737"/>
    </source>
</evidence>
<dbReference type="InterPro" id="IPR016136">
    <property type="entry name" value="DNA_helicase_N/primase_C"/>
</dbReference>
<keyword evidence="24" id="KW-1185">Reference proteome</keyword>
<dbReference type="AlphaFoldDB" id="A0A1I4QSL9"/>
<keyword evidence="15" id="KW-0413">Isomerase</keyword>
<dbReference type="InterPro" id="IPR007693">
    <property type="entry name" value="DNA_helicase_DnaB-like_N"/>
</dbReference>
<dbReference type="PANTHER" id="PTHR30153:SF2">
    <property type="entry name" value="REPLICATIVE DNA HELICASE"/>
    <property type="match status" value="1"/>
</dbReference>
<dbReference type="Pfam" id="PF14528">
    <property type="entry name" value="LAGLIDADG_3"/>
    <property type="match status" value="1"/>
</dbReference>
<dbReference type="InterPro" id="IPR006142">
    <property type="entry name" value="INTEIN"/>
</dbReference>
<dbReference type="SUPFAM" id="SSF52540">
    <property type="entry name" value="P-loop containing nucleoside triphosphate hydrolases"/>
    <property type="match status" value="2"/>
</dbReference>
<dbReference type="SUPFAM" id="SSF51294">
    <property type="entry name" value="Hedgehog/intein (Hint) domain"/>
    <property type="match status" value="1"/>
</dbReference>
<evidence type="ECO:0000256" key="18">
    <source>
        <dbReference type="ARBA" id="ARBA00048954"/>
    </source>
</evidence>
<evidence type="ECO:0000256" key="6">
    <source>
        <dbReference type="ARBA" id="ARBA00022741"/>
    </source>
</evidence>
<dbReference type="InterPro" id="IPR004860">
    <property type="entry name" value="LAGLIDADG_dom"/>
</dbReference>
<dbReference type="GO" id="GO:0016887">
    <property type="term" value="F:ATP hydrolysis activity"/>
    <property type="evidence" value="ECO:0007669"/>
    <property type="project" value="RHEA"/>
</dbReference>
<keyword evidence="2 20" id="KW-0639">Primosome</keyword>
<dbReference type="Gene3D" id="3.10.28.10">
    <property type="entry name" value="Homing endonucleases"/>
    <property type="match status" value="1"/>
</dbReference>
<evidence type="ECO:0000256" key="13">
    <source>
        <dbReference type="ARBA" id="ARBA00023000"/>
    </source>
</evidence>
<evidence type="ECO:0000256" key="7">
    <source>
        <dbReference type="ARBA" id="ARBA00022759"/>
    </source>
</evidence>
<dbReference type="GO" id="GO:0003677">
    <property type="term" value="F:DNA binding"/>
    <property type="evidence" value="ECO:0007669"/>
    <property type="project" value="UniProtKB-UniRule"/>
</dbReference>
<keyword evidence="5" id="KW-0677">Repeat</keyword>
<dbReference type="EC" id="5.6.2.3" evidence="19 20"/>
<sequence length="887" mass="99194">MSDTPTAPRGQDTDALKIPPHSIEAEQAVLGGLMLENSAWDRVSDRVAEVDFYRYDHRLIFRTIAELAGRNAPFDLVTISERLEARGELEDAGGLAYLGLLARDTPSAANITAYADIVRERSVLRQLISVGTGIADSAFQNEGRDSEDLLNEAEQRVFEIAEQSKRSRQGFRGMRNLLKATVEHIEMLFERDSPITGMPTGYDEFDELTSGLQPGDLVILAARPSMGKTTLAMNMAEYAALKQQYPVAIFSMEMPGEQLTMRLLSSLGRINQQRLRTGRLQDDDWPRFSSAVSMLSEAQLYIDDSPALSPNDLRARSRRLMREHKQLGLIVVDYLQLMQIPGSAENRTTEISEISRGLKALAKEMNVPVIALSQLNRGLEQRPNKRPVMSDLRECVTGDTRVVLADGRWVPIRDLEGYAPTVMAMDEQGRLVETRSDKVWRVGTRPVYRLQLASGRSIRATADHRLYAWGGWKTLAELKPGDRLALARRLPEPRVAEVWADHEVILLAHLMGDGSYLKGQPLRYTTASPENSEVVTRCAREGFGVQVHRHEGRGRWHQLVFSGNGNRWHPEGINLWLRNLGVFGQRSYEKRVPEALFQLSNQQIAMFLRHLWATDGTLSARKPEQRGSHGIHLSTNSRGLAEDVAALLMRLGIIARIQSIQSGVHRPTYLVWITGAQQQLRFLDQVGAFGPRVPQAETLRACLQGVKANTNTDTLPQEVFQEVRAAMADGGISHRAMARMRGTTYGGSAHFRFAPSRETIRGYGELLNNEALRQHASSDRFWDRVVSIEPDGEEAVYDLTVPGPACWLADGIVSHNSGAIEQDADVIVFIYRDEVYNEDSPDKGTAEIIIAKQRNGPIGTLRLTFLGQYTRFENYVPEVYSGGDYEA</sequence>
<evidence type="ECO:0000313" key="23">
    <source>
        <dbReference type="EMBL" id="SFM42706.1"/>
    </source>
</evidence>
<accession>A0A1I4QSL9</accession>
<dbReference type="SMART" id="SM00382">
    <property type="entry name" value="AAA"/>
    <property type="match status" value="1"/>
</dbReference>
<dbReference type="Gene3D" id="3.40.50.300">
    <property type="entry name" value="P-loop containing nucleotide triphosphate hydrolases"/>
    <property type="match status" value="2"/>
</dbReference>
<dbReference type="SMART" id="SM00305">
    <property type="entry name" value="HintC"/>
    <property type="match status" value="1"/>
</dbReference>
<dbReference type="SUPFAM" id="SSF55608">
    <property type="entry name" value="Homing endonucleases"/>
    <property type="match status" value="1"/>
</dbReference>
<evidence type="ECO:0000256" key="20">
    <source>
        <dbReference type="RuleBase" id="RU362085"/>
    </source>
</evidence>
<keyword evidence="14 20" id="KW-0238">DNA-binding</keyword>
<dbReference type="InterPro" id="IPR027417">
    <property type="entry name" value="P-loop_NTPase"/>
</dbReference>
<evidence type="ECO:0000256" key="8">
    <source>
        <dbReference type="ARBA" id="ARBA00022801"/>
    </source>
</evidence>
<comment type="similarity">
    <text evidence="1 20">Belongs to the helicase family. DnaB subfamily.</text>
</comment>
<dbReference type="NCBIfam" id="TIGR01443">
    <property type="entry name" value="intein_Cterm"/>
    <property type="match status" value="1"/>
</dbReference>
<dbReference type="STRING" id="195064.SAMN05421721_10599"/>
<dbReference type="InterPro" id="IPR003586">
    <property type="entry name" value="Hint_dom_C"/>
</dbReference>
<dbReference type="GO" id="GO:0005524">
    <property type="term" value="F:ATP binding"/>
    <property type="evidence" value="ECO:0007669"/>
    <property type="project" value="UniProtKB-UniRule"/>
</dbReference>
<dbReference type="PROSITE" id="PS50818">
    <property type="entry name" value="INTEIN_C_TER"/>
    <property type="match status" value="1"/>
</dbReference>
<dbReference type="NCBIfam" id="NF004384">
    <property type="entry name" value="PRK05748.1"/>
    <property type="match status" value="1"/>
</dbReference>
<name>A0A1I4QSL9_ECTMO</name>
<comment type="function">
    <text evidence="17">The intein is an endonuclease.</text>
</comment>
<dbReference type="PRINTS" id="PR00379">
    <property type="entry name" value="INTEIN"/>
</dbReference>
<feature type="domain" description="SF4 helicase" evidence="22">
    <location>
        <begin position="191"/>
        <end position="396"/>
    </location>
</feature>
<dbReference type="GO" id="GO:0005829">
    <property type="term" value="C:cytosol"/>
    <property type="evidence" value="ECO:0007669"/>
    <property type="project" value="TreeGrafter"/>
</dbReference>
<feature type="domain" description="SF4 helicase" evidence="22">
    <location>
        <begin position="819"/>
        <end position="879"/>
    </location>
</feature>
<keyword evidence="11 20" id="KW-0067">ATP-binding</keyword>
<dbReference type="Gene3D" id="2.170.16.10">
    <property type="entry name" value="Hedgehog/Intein (Hint) domain"/>
    <property type="match status" value="2"/>
</dbReference>
<dbReference type="PANTHER" id="PTHR30153">
    <property type="entry name" value="REPLICATIVE DNA HELICASE DNAB"/>
    <property type="match status" value="1"/>
</dbReference>
<dbReference type="CDD" id="cd00081">
    <property type="entry name" value="Hint"/>
    <property type="match status" value="1"/>
</dbReference>
<dbReference type="Proteomes" id="UP000199556">
    <property type="component" value="Unassembled WGS sequence"/>
</dbReference>
<dbReference type="PROSITE" id="PS50819">
    <property type="entry name" value="INTEIN_ENDONUCLEASE"/>
    <property type="match status" value="1"/>
</dbReference>
<keyword evidence="4" id="KW-0540">Nuclease</keyword>
<dbReference type="NCBIfam" id="NF005852">
    <property type="entry name" value="PRK07773.1"/>
    <property type="match status" value="1"/>
</dbReference>
<dbReference type="GO" id="GO:1990077">
    <property type="term" value="C:primosome complex"/>
    <property type="evidence" value="ECO:0007669"/>
    <property type="project" value="UniProtKB-UniRule"/>
</dbReference>
<keyword evidence="12" id="KW-0404">Intron homing</keyword>
<evidence type="ECO:0000259" key="22">
    <source>
        <dbReference type="PROSITE" id="PS51199"/>
    </source>
</evidence>
<evidence type="ECO:0000256" key="11">
    <source>
        <dbReference type="ARBA" id="ARBA00022840"/>
    </source>
</evidence>
<keyword evidence="8 20" id="KW-0378">Hydrolase</keyword>
<dbReference type="PROSITE" id="PS51199">
    <property type="entry name" value="SF4_HELICASE"/>
    <property type="match status" value="2"/>
</dbReference>
<dbReference type="InterPro" id="IPR027434">
    <property type="entry name" value="Homing_endonucl"/>
</dbReference>
<keyword evidence="3 20" id="KW-0235">DNA replication</keyword>
<evidence type="ECO:0000256" key="17">
    <source>
        <dbReference type="ARBA" id="ARBA00044940"/>
    </source>
</evidence>
<evidence type="ECO:0000256" key="14">
    <source>
        <dbReference type="ARBA" id="ARBA00023125"/>
    </source>
</evidence>
<dbReference type="RefSeq" id="WP_090484300.1">
    <property type="nucleotide sequence ID" value="NZ_FOUO01000005.1"/>
</dbReference>
<dbReference type="NCBIfam" id="TIGR00665">
    <property type="entry name" value="DnaB"/>
    <property type="match status" value="1"/>
</dbReference>
<keyword evidence="13" id="KW-0651">Protein splicing</keyword>
<dbReference type="InterPro" id="IPR036844">
    <property type="entry name" value="Hint_dom_sf"/>
</dbReference>
<gene>
    <name evidence="23" type="ORF">SAMN05421721_10599</name>
</gene>
<keyword evidence="7" id="KW-0255">Endonuclease</keyword>
<dbReference type="InterPro" id="IPR007692">
    <property type="entry name" value="DNA_helicase_DnaB"/>
</dbReference>
<comment type="catalytic activity">
    <reaction evidence="18 20">
        <text>ATP + H2O = ADP + phosphate + H(+)</text>
        <dbReference type="Rhea" id="RHEA:13065"/>
        <dbReference type="ChEBI" id="CHEBI:15377"/>
        <dbReference type="ChEBI" id="CHEBI:15378"/>
        <dbReference type="ChEBI" id="CHEBI:30616"/>
        <dbReference type="ChEBI" id="CHEBI:43474"/>
        <dbReference type="ChEBI" id="CHEBI:456216"/>
        <dbReference type="EC" id="5.6.2.3"/>
    </reaction>
</comment>
<proteinExistence type="inferred from homology"/>
<dbReference type="OrthoDB" id="9773982at2"/>
<evidence type="ECO:0000256" key="4">
    <source>
        <dbReference type="ARBA" id="ARBA00022722"/>
    </source>
</evidence>
<dbReference type="GO" id="GO:0043139">
    <property type="term" value="F:5'-3' DNA helicase activity"/>
    <property type="evidence" value="ECO:0007669"/>
    <property type="project" value="UniProtKB-EC"/>
</dbReference>
<dbReference type="GO" id="GO:0004519">
    <property type="term" value="F:endonuclease activity"/>
    <property type="evidence" value="ECO:0007669"/>
    <property type="project" value="UniProtKB-KW"/>
</dbReference>
<feature type="domain" description="DOD-type homing endonuclease" evidence="21">
    <location>
        <begin position="506"/>
        <end position="653"/>
    </location>
</feature>
<dbReference type="InterPro" id="IPR030934">
    <property type="entry name" value="Intein_C"/>
</dbReference>
<keyword evidence="10" id="KW-0068">Autocatalytic cleavage</keyword>
<dbReference type="NCBIfam" id="TIGR01445">
    <property type="entry name" value="intein_Nterm"/>
    <property type="match status" value="1"/>
</dbReference>
<dbReference type="Gene3D" id="1.10.860.10">
    <property type="entry name" value="DNAb Helicase, Chain A"/>
    <property type="match status" value="1"/>
</dbReference>
<evidence type="ECO:0000256" key="10">
    <source>
        <dbReference type="ARBA" id="ARBA00022813"/>
    </source>
</evidence>
<evidence type="ECO:0000256" key="19">
    <source>
        <dbReference type="NCBIfam" id="TIGR00665"/>
    </source>
</evidence>
<evidence type="ECO:0000256" key="12">
    <source>
        <dbReference type="ARBA" id="ARBA00022886"/>
    </source>
</evidence>
<dbReference type="InterPro" id="IPR007694">
    <property type="entry name" value="DNA_helicase_DnaB-like_C"/>
</dbReference>
<evidence type="ECO:0000256" key="16">
    <source>
        <dbReference type="ARBA" id="ARBA00044932"/>
    </source>
</evidence>
<evidence type="ECO:0000256" key="9">
    <source>
        <dbReference type="ARBA" id="ARBA00022806"/>
    </source>
</evidence>
<dbReference type="InterPro" id="IPR003593">
    <property type="entry name" value="AAA+_ATPase"/>
</dbReference>
<evidence type="ECO:0000256" key="2">
    <source>
        <dbReference type="ARBA" id="ARBA00022515"/>
    </source>
</evidence>
<evidence type="ECO:0000256" key="1">
    <source>
        <dbReference type="ARBA" id="ARBA00008428"/>
    </source>
</evidence>
<evidence type="ECO:0000259" key="21">
    <source>
        <dbReference type="PROSITE" id="PS50819"/>
    </source>
</evidence>
<protein>
    <recommendedName>
        <fullName evidence="19 20">Replicative DNA helicase</fullName>
        <ecNumber evidence="19 20">5.6.2.3</ecNumber>
    </recommendedName>
</protein>
<dbReference type="InterPro" id="IPR006141">
    <property type="entry name" value="Intein_N"/>
</dbReference>
<dbReference type="Pfam" id="PF00772">
    <property type="entry name" value="DnaB"/>
    <property type="match status" value="1"/>
</dbReference>